<proteinExistence type="inferred from homology"/>
<dbReference type="Pfam" id="PF02481">
    <property type="entry name" value="DNA_processg_A"/>
    <property type="match status" value="1"/>
</dbReference>
<dbReference type="EMBL" id="CP109965">
    <property type="protein sequence ID" value="WAJ70299.1"/>
    <property type="molecule type" value="Genomic_DNA"/>
</dbReference>
<feature type="domain" description="DprA winged helix" evidence="3">
    <location>
        <begin position="319"/>
        <end position="364"/>
    </location>
</feature>
<dbReference type="Gene3D" id="3.40.50.450">
    <property type="match status" value="1"/>
</dbReference>
<evidence type="ECO:0000313" key="6">
    <source>
        <dbReference type="Proteomes" id="UP001163726"/>
    </source>
</evidence>
<dbReference type="Gene3D" id="1.10.10.10">
    <property type="entry name" value="Winged helix-like DNA-binding domain superfamily/Winged helix DNA-binding domain"/>
    <property type="match status" value="1"/>
</dbReference>
<dbReference type="InterPro" id="IPR036388">
    <property type="entry name" value="WH-like_DNA-bd_sf"/>
</dbReference>
<evidence type="ECO:0000313" key="5">
    <source>
        <dbReference type="EMBL" id="WAJ70299.1"/>
    </source>
</evidence>
<comment type="similarity">
    <text evidence="1">Belongs to the DprA/Smf family.</text>
</comment>
<dbReference type="Proteomes" id="UP001163726">
    <property type="component" value="Chromosome"/>
</dbReference>
<feature type="domain" description="Smf/DprA SAM" evidence="4">
    <location>
        <begin position="8"/>
        <end position="72"/>
    </location>
</feature>
<dbReference type="PANTHER" id="PTHR43022">
    <property type="entry name" value="PROTEIN SMF"/>
    <property type="match status" value="1"/>
</dbReference>
<sequence length="371" mass="41074">MQTDAIDTLTSHWLAVKQIKGLRVSQLLKILEFKSLPELFASDSTSLAGYGFKPEQINTINHINFAEIERLLNWQRQHSSHHIIHYQSEAYPERLKQISSPPLVLFAIGEPELLNQAQVALVGSRSASLYGQDNAFQFAKALTQNGLVVTSGFAAGIDGHAHKGALEANGKTIAVLGTGPDVIYPKRNFQLYQKIIDSGLVVSEFPPGTQARAQHFPRRNRIISGLSLGVLVVEAALKSGSLITAKFALEQNREIFAIPSSIHDPRSKGCHQLIQQGAKLVQTIEDLLEELPEHAKTVNLSLFSQNNEKNNKENFTSNELLVKLDYEVTSIDELVERTQQPVDMVLSQLLDLELQGLIAATSGGYIRLRRE</sequence>
<organism evidence="5 6">
    <name type="scientific">Catenovulum adriaticum</name>
    <dbReference type="NCBI Taxonomy" id="2984846"/>
    <lineage>
        <taxon>Bacteria</taxon>
        <taxon>Pseudomonadati</taxon>
        <taxon>Pseudomonadota</taxon>
        <taxon>Gammaproteobacteria</taxon>
        <taxon>Alteromonadales</taxon>
        <taxon>Alteromonadaceae</taxon>
        <taxon>Catenovulum</taxon>
    </lineage>
</organism>
<dbReference type="Pfam" id="PF17782">
    <property type="entry name" value="WHD_DprA"/>
    <property type="match status" value="1"/>
</dbReference>
<evidence type="ECO:0000259" key="4">
    <source>
        <dbReference type="Pfam" id="PF25317"/>
    </source>
</evidence>
<gene>
    <name evidence="5" type="primary">dprA</name>
    <name evidence="5" type="ORF">OLW01_00305</name>
</gene>
<dbReference type="SUPFAM" id="SSF102405">
    <property type="entry name" value="MCP/YpsA-like"/>
    <property type="match status" value="1"/>
</dbReference>
<name>A0ABY7ALF1_9ALTE</name>
<dbReference type="InterPro" id="IPR003488">
    <property type="entry name" value="DprA"/>
</dbReference>
<dbReference type="InterPro" id="IPR057666">
    <property type="entry name" value="DrpA_SLOG"/>
</dbReference>
<keyword evidence="6" id="KW-1185">Reference proteome</keyword>
<dbReference type="InterPro" id="IPR057338">
    <property type="entry name" value="DprA_SAM"/>
</dbReference>
<dbReference type="NCBIfam" id="TIGR00732">
    <property type="entry name" value="dprA"/>
    <property type="match status" value="1"/>
</dbReference>
<feature type="domain" description="Smf/DprA SLOG" evidence="2">
    <location>
        <begin position="83"/>
        <end position="291"/>
    </location>
</feature>
<protein>
    <submittedName>
        <fullName evidence="5">DNA-processing protein DprA</fullName>
    </submittedName>
</protein>
<dbReference type="InterPro" id="IPR041614">
    <property type="entry name" value="DprA_WH"/>
</dbReference>
<evidence type="ECO:0000259" key="3">
    <source>
        <dbReference type="Pfam" id="PF17782"/>
    </source>
</evidence>
<reference evidence="5" key="1">
    <citation type="submission" date="2022-10" db="EMBL/GenBank/DDBJ databases">
        <title>Catenovulum adriacola sp. nov. isolated in the Harbour of Susak.</title>
        <authorList>
            <person name="Schoch T."/>
            <person name="Reich S.J."/>
            <person name="Stoeferle S."/>
            <person name="Flaiz M."/>
            <person name="Kazda M."/>
            <person name="Riedel C.U."/>
            <person name="Duerre P."/>
        </authorList>
    </citation>
    <scope>NUCLEOTIDE SEQUENCE</scope>
    <source>
        <strain evidence="5">TS8</strain>
    </source>
</reference>
<accession>A0ABY7ALF1</accession>
<dbReference type="PANTHER" id="PTHR43022:SF1">
    <property type="entry name" value="PROTEIN SMF"/>
    <property type="match status" value="1"/>
</dbReference>
<evidence type="ECO:0000259" key="2">
    <source>
        <dbReference type="Pfam" id="PF02481"/>
    </source>
</evidence>
<dbReference type="Pfam" id="PF25317">
    <property type="entry name" value="SAM_SMF"/>
    <property type="match status" value="1"/>
</dbReference>
<dbReference type="RefSeq" id="WP_268074601.1">
    <property type="nucleotide sequence ID" value="NZ_CP109965.1"/>
</dbReference>
<evidence type="ECO:0000256" key="1">
    <source>
        <dbReference type="ARBA" id="ARBA00006525"/>
    </source>
</evidence>